<dbReference type="InterPro" id="IPR041552">
    <property type="entry name" value="UvrA_DNA-bd"/>
</dbReference>
<sequence>MSSKNKNNPADFIRIKGAKVHNLKNISLDIPKNKLVVITGLSGSGKSSLAFDTIYAEAERRFVESLSSYARQFLGLREKPDVESIEGLSPSIAIDQRSVTRNPRSTVGTITEIYDHFRVLFARLGEPKCPNCKKPVKKQTPDEIIRKIMNLPQGAVALILAPVVRGKKGEHKKILSEVQKKGFLRVRFDGGVMRTEEAVDLDTDPKKRHSVEVVVDRLIIASDIDRSRLRDSLETALNLGGGFVGVAPADDVLKQSKTASGWNEAMYSETFACPDCGISLPPIEPRLFSFNSPYGACPACTGLGTRLEVDPDLVLPNKNLTLAEGAIQPWSRASHRVGRQSWYWWMLEDLAARHNFSLNEPIKTLPKKIIDLILNGEEKSSGEKVFEGVIPNLERRWKETDSEWTRSEVERYMRLEICPACSGARLKPEALSVYIGEKNLSEISALSSKDCLDFIGVQSQKKLTKSEKAVSAPLFREILKRLNFLLDVGLDYITLDRSSTTLSGGEAQRVRLATQIGSGLSGVVYVLDEPSVGLHPRDHDRLVGTLKNLRDMGNTVLVVEHDRHTMSNADWIIDLGPGAGRHGGEVVFEGTFGEIKKAKTLTGDYISGRKKVEVENKTENRKPLGKIKIKGASEHNLKNIDVEIPLGKLVCVSGVSGSGKSTLVNDILAKALSQHFYGSRAFPGKHKTIEGVHNIDKVITVDQSPIGRTPRSNPATYTGAFSFIRDLFSKTRESRARGYKSGRFSFNVKGGRCEECEGQGVKRIEMHFLPDIYVECEECKGTRYNAEALAIRYNEKNIAEVLDMTIEEALEFFKNIPQVRTKIDTLSEVGLSYMKLGQPATNLSGGEAQRVKLATELARKSTGKTLYILDEPTTGLHFEDTRKLLKVLSALVDKGNSVLVIEHNPDILKNADWLIDLGPEGGEAGGEVVAIGTPAEIAKNKKSHTAEWL</sequence>
<dbReference type="CDD" id="cd03271">
    <property type="entry name" value="ABC_UvrA_II"/>
    <property type="match status" value="1"/>
</dbReference>
<keyword evidence="6" id="KW-0227">DNA damage</keyword>
<evidence type="ECO:0000256" key="4">
    <source>
        <dbReference type="ARBA" id="ARBA00022737"/>
    </source>
</evidence>
<dbReference type="Gene3D" id="3.30.1490.20">
    <property type="entry name" value="ATP-grasp fold, A domain"/>
    <property type="match status" value="1"/>
</dbReference>
<evidence type="ECO:0000259" key="17">
    <source>
        <dbReference type="PROSITE" id="PS50893"/>
    </source>
</evidence>
<keyword evidence="10" id="KW-0067">ATP-binding</keyword>
<dbReference type="GO" id="GO:0004518">
    <property type="term" value="F:nuclease activity"/>
    <property type="evidence" value="ECO:0007669"/>
    <property type="project" value="UniProtKB-KW"/>
</dbReference>
<dbReference type="Pfam" id="PF17755">
    <property type="entry name" value="UvrA_DNA-bind"/>
    <property type="match status" value="1"/>
</dbReference>
<evidence type="ECO:0000256" key="14">
    <source>
        <dbReference type="ARBA" id="ARBA00038000"/>
    </source>
</evidence>
<keyword evidence="4" id="KW-0677">Repeat</keyword>
<dbReference type="InterPro" id="IPR003593">
    <property type="entry name" value="AAA+_ATPase"/>
</dbReference>
<gene>
    <name evidence="18" type="ORF">A3J00_02880</name>
</gene>
<keyword evidence="8" id="KW-0863">Zinc-finger</keyword>
<evidence type="ECO:0000256" key="7">
    <source>
        <dbReference type="ARBA" id="ARBA00022769"/>
    </source>
</evidence>
<dbReference type="InterPro" id="IPR004602">
    <property type="entry name" value="UvrA"/>
</dbReference>
<keyword evidence="13" id="KW-0234">DNA repair</keyword>
<dbReference type="Pfam" id="PF17760">
    <property type="entry name" value="UvrA_inter"/>
    <property type="match status" value="1"/>
</dbReference>
<dbReference type="GO" id="GO:0006289">
    <property type="term" value="P:nucleotide-excision repair"/>
    <property type="evidence" value="ECO:0007669"/>
    <property type="project" value="InterPro"/>
</dbReference>
<keyword evidence="2" id="KW-0963">Cytoplasm</keyword>
<reference evidence="18 19" key="1">
    <citation type="journal article" date="2016" name="Nat. Commun.">
        <title>Thousands of microbial genomes shed light on interconnected biogeochemical processes in an aquifer system.</title>
        <authorList>
            <person name="Anantharaman K."/>
            <person name="Brown C.T."/>
            <person name="Hug L.A."/>
            <person name="Sharon I."/>
            <person name="Castelle C.J."/>
            <person name="Probst A.J."/>
            <person name="Thomas B.C."/>
            <person name="Singh A."/>
            <person name="Wilkins M.J."/>
            <person name="Karaoz U."/>
            <person name="Brodie E.L."/>
            <person name="Williams K.H."/>
            <person name="Hubbard S.S."/>
            <person name="Banfield J.F."/>
        </authorList>
    </citation>
    <scope>NUCLEOTIDE SEQUENCE [LARGE SCALE GENOMIC DNA]</scope>
</reference>
<keyword evidence="12" id="KW-0238">DNA-binding</keyword>
<keyword evidence="9" id="KW-0862">Zinc</keyword>
<name>A0A1G2EYP0_9BACT</name>
<evidence type="ECO:0000256" key="10">
    <source>
        <dbReference type="ARBA" id="ARBA00022840"/>
    </source>
</evidence>
<evidence type="ECO:0000256" key="12">
    <source>
        <dbReference type="ARBA" id="ARBA00023125"/>
    </source>
</evidence>
<evidence type="ECO:0000256" key="11">
    <source>
        <dbReference type="ARBA" id="ARBA00022881"/>
    </source>
</evidence>
<evidence type="ECO:0000256" key="8">
    <source>
        <dbReference type="ARBA" id="ARBA00022771"/>
    </source>
</evidence>
<evidence type="ECO:0000256" key="9">
    <source>
        <dbReference type="ARBA" id="ARBA00022833"/>
    </source>
</evidence>
<evidence type="ECO:0000256" key="5">
    <source>
        <dbReference type="ARBA" id="ARBA00022741"/>
    </source>
</evidence>
<keyword evidence="7" id="KW-0228">DNA excision</keyword>
<dbReference type="AlphaFoldDB" id="A0A1G2EYP0"/>
<dbReference type="FunFam" id="1.20.1580.10:FF:000002">
    <property type="entry name" value="UvrABC system protein A"/>
    <property type="match status" value="1"/>
</dbReference>
<protein>
    <recommendedName>
        <fullName evidence="15">UvrABC system protein A</fullName>
    </recommendedName>
    <alternativeName>
        <fullName evidence="16">Excinuclease ABC subunit A</fullName>
    </alternativeName>
</protein>
<dbReference type="InterPro" id="IPR013815">
    <property type="entry name" value="ATP_grasp_subdomain_1"/>
</dbReference>
<dbReference type="GO" id="GO:0008270">
    <property type="term" value="F:zinc ion binding"/>
    <property type="evidence" value="ECO:0007669"/>
    <property type="project" value="UniProtKB-KW"/>
</dbReference>
<dbReference type="PANTHER" id="PTHR43152">
    <property type="entry name" value="UVRABC SYSTEM PROTEIN A"/>
    <property type="match status" value="1"/>
</dbReference>
<dbReference type="STRING" id="1801725.A3J00_02880"/>
<proteinExistence type="inferred from homology"/>
<organism evidence="18 19">
    <name type="scientific">Candidatus Niyogibacteria bacterium RIFCSPLOWO2_02_FULL_45_13</name>
    <dbReference type="NCBI Taxonomy" id="1801725"/>
    <lineage>
        <taxon>Bacteria</taxon>
        <taxon>Candidatus Niyogiibacteriota</taxon>
    </lineage>
</organism>
<evidence type="ECO:0000256" key="13">
    <source>
        <dbReference type="ARBA" id="ARBA00023204"/>
    </source>
</evidence>
<comment type="similarity">
    <text evidence="14">Belongs to the ABC transporter superfamily. UvrA family.</text>
</comment>
<evidence type="ECO:0000256" key="1">
    <source>
        <dbReference type="ARBA" id="ARBA00004496"/>
    </source>
</evidence>
<dbReference type="Gene3D" id="1.20.1580.10">
    <property type="entry name" value="ABC transporter ATPase like domain"/>
    <property type="match status" value="2"/>
</dbReference>
<dbReference type="SUPFAM" id="SSF52540">
    <property type="entry name" value="P-loop containing nucleoside triphosphate hydrolases"/>
    <property type="match status" value="2"/>
</dbReference>
<dbReference type="Pfam" id="PF00005">
    <property type="entry name" value="ABC_tran"/>
    <property type="match status" value="1"/>
</dbReference>
<evidence type="ECO:0000256" key="3">
    <source>
        <dbReference type="ARBA" id="ARBA00022723"/>
    </source>
</evidence>
<dbReference type="InterPro" id="IPR027417">
    <property type="entry name" value="P-loop_NTPase"/>
</dbReference>
<feature type="domain" description="ABC transporter" evidence="17">
    <location>
        <begin position="612"/>
        <end position="944"/>
    </location>
</feature>
<dbReference type="GO" id="GO:0005737">
    <property type="term" value="C:cytoplasm"/>
    <property type="evidence" value="ECO:0007669"/>
    <property type="project" value="UniProtKB-SubCell"/>
</dbReference>
<dbReference type="InterPro" id="IPR003439">
    <property type="entry name" value="ABC_transporter-like_ATP-bd"/>
</dbReference>
<dbReference type="NCBIfam" id="NF001503">
    <property type="entry name" value="PRK00349.1"/>
    <property type="match status" value="1"/>
</dbReference>
<evidence type="ECO:0000256" key="2">
    <source>
        <dbReference type="ARBA" id="ARBA00022490"/>
    </source>
</evidence>
<dbReference type="NCBIfam" id="TIGR00630">
    <property type="entry name" value="uvra"/>
    <property type="match status" value="1"/>
</dbReference>
<accession>A0A1G2EYP0</accession>
<dbReference type="PANTHER" id="PTHR43152:SF3">
    <property type="entry name" value="UVRABC SYSTEM PROTEIN A"/>
    <property type="match status" value="1"/>
</dbReference>
<comment type="caution">
    <text evidence="18">The sequence shown here is derived from an EMBL/GenBank/DDBJ whole genome shotgun (WGS) entry which is preliminary data.</text>
</comment>
<dbReference type="Proteomes" id="UP000178428">
    <property type="component" value="Unassembled WGS sequence"/>
</dbReference>
<keyword evidence="3" id="KW-0479">Metal-binding</keyword>
<dbReference type="Gene3D" id="1.10.8.280">
    <property type="entry name" value="ABC transporter ATPase domain-like"/>
    <property type="match status" value="1"/>
</dbReference>
<dbReference type="GO" id="GO:0009380">
    <property type="term" value="C:excinuclease repair complex"/>
    <property type="evidence" value="ECO:0007669"/>
    <property type="project" value="InterPro"/>
</dbReference>
<keyword evidence="11" id="KW-0267">Excision nuclease</keyword>
<dbReference type="InterPro" id="IPR041102">
    <property type="entry name" value="UvrA_inter"/>
</dbReference>
<dbReference type="PROSITE" id="PS00211">
    <property type="entry name" value="ABC_TRANSPORTER_1"/>
    <property type="match status" value="2"/>
</dbReference>
<dbReference type="Gene3D" id="3.40.50.300">
    <property type="entry name" value="P-loop containing nucleotide triphosphate hydrolases"/>
    <property type="match status" value="2"/>
</dbReference>
<evidence type="ECO:0000256" key="6">
    <source>
        <dbReference type="ARBA" id="ARBA00022763"/>
    </source>
</evidence>
<evidence type="ECO:0000313" key="18">
    <source>
        <dbReference type="EMBL" id="OGZ30368.1"/>
    </source>
</evidence>
<dbReference type="GO" id="GO:0003677">
    <property type="term" value="F:DNA binding"/>
    <property type="evidence" value="ECO:0007669"/>
    <property type="project" value="UniProtKB-KW"/>
</dbReference>
<evidence type="ECO:0000256" key="16">
    <source>
        <dbReference type="ARBA" id="ARBA00042156"/>
    </source>
</evidence>
<dbReference type="SMART" id="SM00382">
    <property type="entry name" value="AAA"/>
    <property type="match status" value="1"/>
</dbReference>
<keyword evidence="5" id="KW-0547">Nucleotide-binding</keyword>
<dbReference type="PROSITE" id="PS50893">
    <property type="entry name" value="ABC_TRANSPORTER_2"/>
    <property type="match status" value="1"/>
</dbReference>
<dbReference type="InterPro" id="IPR017871">
    <property type="entry name" value="ABC_transporter-like_CS"/>
</dbReference>
<comment type="subcellular location">
    <subcellularLocation>
        <location evidence="1">Cytoplasm</location>
    </subcellularLocation>
</comment>
<evidence type="ECO:0000256" key="15">
    <source>
        <dbReference type="ARBA" id="ARBA00039316"/>
    </source>
</evidence>
<dbReference type="GO" id="GO:0016887">
    <property type="term" value="F:ATP hydrolysis activity"/>
    <property type="evidence" value="ECO:0007669"/>
    <property type="project" value="InterPro"/>
</dbReference>
<dbReference type="GO" id="GO:0005524">
    <property type="term" value="F:ATP binding"/>
    <property type="evidence" value="ECO:0007669"/>
    <property type="project" value="UniProtKB-KW"/>
</dbReference>
<evidence type="ECO:0000313" key="19">
    <source>
        <dbReference type="Proteomes" id="UP000178428"/>
    </source>
</evidence>
<dbReference type="EMBL" id="MHMR01000023">
    <property type="protein sequence ID" value="OGZ30368.1"/>
    <property type="molecule type" value="Genomic_DNA"/>
</dbReference>